<protein>
    <submittedName>
        <fullName evidence="2">Uncharacterized protein</fullName>
    </submittedName>
</protein>
<feature type="region of interest" description="Disordered" evidence="1">
    <location>
        <begin position="283"/>
        <end position="338"/>
    </location>
</feature>
<comment type="caution">
    <text evidence="2">The sequence shown here is derived from an EMBL/GenBank/DDBJ whole genome shotgun (WGS) entry which is preliminary data.</text>
</comment>
<evidence type="ECO:0000256" key="1">
    <source>
        <dbReference type="SAM" id="MobiDB-lite"/>
    </source>
</evidence>
<feature type="region of interest" description="Disordered" evidence="1">
    <location>
        <begin position="107"/>
        <end position="126"/>
    </location>
</feature>
<accession>A0A699H3H1</accession>
<proteinExistence type="predicted"/>
<evidence type="ECO:0000313" key="2">
    <source>
        <dbReference type="EMBL" id="GEX25314.1"/>
    </source>
</evidence>
<dbReference type="AlphaFoldDB" id="A0A699H3H1"/>
<organism evidence="2">
    <name type="scientific">Tanacetum cinerariifolium</name>
    <name type="common">Dalmatian daisy</name>
    <name type="synonym">Chrysanthemum cinerariifolium</name>
    <dbReference type="NCBI Taxonomy" id="118510"/>
    <lineage>
        <taxon>Eukaryota</taxon>
        <taxon>Viridiplantae</taxon>
        <taxon>Streptophyta</taxon>
        <taxon>Embryophyta</taxon>
        <taxon>Tracheophyta</taxon>
        <taxon>Spermatophyta</taxon>
        <taxon>Magnoliopsida</taxon>
        <taxon>eudicotyledons</taxon>
        <taxon>Gunneridae</taxon>
        <taxon>Pentapetalae</taxon>
        <taxon>asterids</taxon>
        <taxon>campanulids</taxon>
        <taxon>Asterales</taxon>
        <taxon>Asteraceae</taxon>
        <taxon>Asteroideae</taxon>
        <taxon>Anthemideae</taxon>
        <taxon>Anthemidinae</taxon>
        <taxon>Tanacetum</taxon>
    </lineage>
</organism>
<name>A0A699H3H1_TANCI</name>
<dbReference type="EMBL" id="BKCJ010097721">
    <property type="protein sequence ID" value="GEX25314.1"/>
    <property type="molecule type" value="Genomic_DNA"/>
</dbReference>
<sequence>MNNKFAKTSILGKPVLQPLRFQSVFRQPAAFKSERPRISKPQFASQVDVNNDLSKPPTTHYLPKEREYAVVKPHHVIASSESRNSSKNMLRFGSNDMVHNQYLDESKKKTQEKVNSRAKVPSHKTTQRYKPVEQIIVVKKQERWIPIRHRWVTIEKIFTSSTITVDSKPPHGSNTDITNIHECIQTLDSSADTSINVQEEQNIDLSTGTPFNQKKERIKARIKENVISGRSSKYGESIASALEDLTPAGNHVKEIIYKVNLPDHRQRCQGRLLASFQDDAKYKHVGQDTRSQDGKDDKDKQGKDLKISELKTKSKENDKGLRSKITKHEGTSIQHNKDQRLRNLKTKQSQQSLTKQDSRFHPREFKDHTLGEIVSLKYVYVHGSSESVGYLHTETSLRGRLLALKY</sequence>
<gene>
    <name evidence="2" type="ORF">Tci_297289</name>
</gene>
<reference evidence="2" key="1">
    <citation type="journal article" date="2019" name="Sci. Rep.">
        <title>Draft genome of Tanacetum cinerariifolium, the natural source of mosquito coil.</title>
        <authorList>
            <person name="Yamashiro T."/>
            <person name="Shiraishi A."/>
            <person name="Satake H."/>
            <person name="Nakayama K."/>
        </authorList>
    </citation>
    <scope>NUCLEOTIDE SEQUENCE</scope>
</reference>